<evidence type="ECO:0000313" key="4">
    <source>
        <dbReference type="EMBL" id="CAF0900562.1"/>
    </source>
</evidence>
<dbReference type="AlphaFoldDB" id="A0A814E2X6"/>
<evidence type="ECO:0000256" key="2">
    <source>
        <dbReference type="SAM" id="MobiDB-lite"/>
    </source>
</evidence>
<dbReference type="GO" id="GO:0005737">
    <property type="term" value="C:cytoplasm"/>
    <property type="evidence" value="ECO:0007669"/>
    <property type="project" value="TreeGrafter"/>
</dbReference>
<feature type="domain" description="PPIase cyclophilin-type" evidence="3">
    <location>
        <begin position="68"/>
        <end position="234"/>
    </location>
</feature>
<dbReference type="GO" id="GO:0016018">
    <property type="term" value="F:cyclosporin A binding"/>
    <property type="evidence" value="ECO:0007669"/>
    <property type="project" value="TreeGrafter"/>
</dbReference>
<evidence type="ECO:0000313" key="7">
    <source>
        <dbReference type="Proteomes" id="UP000663870"/>
    </source>
</evidence>
<dbReference type="EMBL" id="CAJNOL010000248">
    <property type="protein sequence ID" value="CAF0961063.1"/>
    <property type="molecule type" value="Genomic_DNA"/>
</dbReference>
<reference evidence="6" key="1">
    <citation type="submission" date="2021-02" db="EMBL/GenBank/DDBJ databases">
        <authorList>
            <person name="Nowell W R."/>
        </authorList>
    </citation>
    <scope>NUCLEOTIDE SEQUENCE</scope>
</reference>
<feature type="compositionally biased region" description="Polar residues" evidence="2">
    <location>
        <begin position="23"/>
        <end position="42"/>
    </location>
</feature>
<keyword evidence="7" id="KW-1185">Reference proteome</keyword>
<gene>
    <name evidence="5" type="ORF">JXQ802_LOCUS12188</name>
    <name evidence="6" type="ORF">JXQ802_LOCUS12317</name>
    <name evidence="4" type="ORF">PYM288_LOCUS9505</name>
</gene>
<dbReference type="PANTHER" id="PTHR11071:SF561">
    <property type="entry name" value="PEPTIDYL-PROLYL CIS-TRANS ISOMERASE D-RELATED"/>
    <property type="match status" value="1"/>
</dbReference>
<keyword evidence="1" id="KW-0413">Isomerase</keyword>
<dbReference type="Gene3D" id="2.40.100.10">
    <property type="entry name" value="Cyclophilin-like"/>
    <property type="match status" value="1"/>
</dbReference>
<name>A0A814E2X6_9BILA</name>
<dbReference type="InterPro" id="IPR029000">
    <property type="entry name" value="Cyclophilin-like_dom_sf"/>
</dbReference>
<dbReference type="InterPro" id="IPR002130">
    <property type="entry name" value="Cyclophilin-type_PPIase_dom"/>
</dbReference>
<organism evidence="6 7">
    <name type="scientific">Rotaria sordida</name>
    <dbReference type="NCBI Taxonomy" id="392033"/>
    <lineage>
        <taxon>Eukaryota</taxon>
        <taxon>Metazoa</taxon>
        <taxon>Spiralia</taxon>
        <taxon>Gnathifera</taxon>
        <taxon>Rotifera</taxon>
        <taxon>Eurotatoria</taxon>
        <taxon>Bdelloidea</taxon>
        <taxon>Philodinida</taxon>
        <taxon>Philodinidae</taxon>
        <taxon>Rotaria</taxon>
    </lineage>
</organism>
<dbReference type="Pfam" id="PF00160">
    <property type="entry name" value="Pro_isomerase"/>
    <property type="match status" value="1"/>
</dbReference>
<accession>A0A814E2X6</accession>
<evidence type="ECO:0000313" key="6">
    <source>
        <dbReference type="EMBL" id="CAF0963538.1"/>
    </source>
</evidence>
<dbReference type="GO" id="GO:0006457">
    <property type="term" value="P:protein folding"/>
    <property type="evidence" value="ECO:0007669"/>
    <property type="project" value="TreeGrafter"/>
</dbReference>
<comment type="function">
    <text evidence="1">PPIases accelerate the folding of proteins. It catalyzes the cis-trans isomerization of proline imidic peptide bonds in oligopeptides.</text>
</comment>
<comment type="similarity">
    <text evidence="1">Belongs to the cyclophilin-type PPIase family.</text>
</comment>
<evidence type="ECO:0000259" key="3">
    <source>
        <dbReference type="PROSITE" id="PS50072"/>
    </source>
</evidence>
<evidence type="ECO:0000313" key="5">
    <source>
        <dbReference type="EMBL" id="CAF0961063.1"/>
    </source>
</evidence>
<comment type="caution">
    <text evidence="6">The sequence shown here is derived from an EMBL/GenBank/DDBJ whole genome shotgun (WGS) entry which is preliminary data.</text>
</comment>
<feature type="region of interest" description="Disordered" evidence="2">
    <location>
        <begin position="1"/>
        <end position="47"/>
    </location>
</feature>
<dbReference type="PANTHER" id="PTHR11071">
    <property type="entry name" value="PEPTIDYL-PROLYL CIS-TRANS ISOMERASE"/>
    <property type="match status" value="1"/>
</dbReference>
<dbReference type="Proteomes" id="UP000663870">
    <property type="component" value="Unassembled WGS sequence"/>
</dbReference>
<proteinExistence type="inferred from homology"/>
<dbReference type="PRINTS" id="PR00153">
    <property type="entry name" value="CSAPPISMRASE"/>
</dbReference>
<dbReference type="PROSITE" id="PS50072">
    <property type="entry name" value="CSA_PPIASE_2"/>
    <property type="match status" value="1"/>
</dbReference>
<dbReference type="SUPFAM" id="SSF50891">
    <property type="entry name" value="Cyclophilin-like"/>
    <property type="match status" value="1"/>
</dbReference>
<evidence type="ECO:0000256" key="1">
    <source>
        <dbReference type="RuleBase" id="RU363019"/>
    </source>
</evidence>
<dbReference type="EMBL" id="CAJNOL010000252">
    <property type="protein sequence ID" value="CAF0963538.1"/>
    <property type="molecule type" value="Genomic_DNA"/>
</dbReference>
<comment type="catalytic activity">
    <reaction evidence="1">
        <text>[protein]-peptidylproline (omega=180) = [protein]-peptidylproline (omega=0)</text>
        <dbReference type="Rhea" id="RHEA:16237"/>
        <dbReference type="Rhea" id="RHEA-COMP:10747"/>
        <dbReference type="Rhea" id="RHEA-COMP:10748"/>
        <dbReference type="ChEBI" id="CHEBI:83833"/>
        <dbReference type="ChEBI" id="CHEBI:83834"/>
        <dbReference type="EC" id="5.2.1.8"/>
    </reaction>
</comment>
<sequence length="236" mass="26350">MDDHSNKSNTNDRPPVRKAKTKGNFNRQISTYIDNTTSSSSASEHKPVPNIDTVHIMESSTYTEHDALFDDKAPITCLYFRATCTRRHGIDFQNTSFNYLVINKYIEGGEIFAYVQNNNNRILGKIKNENNELHHDKPALLSMKKNDNTTKFIITLGEMPSLDETHIVFGEIMQGFEVFELINREAVDNILRGGGGATSADDSSLHGGSAYSARNATDSVGIHLEDILIYSCGEKQ</sequence>
<dbReference type="EMBL" id="CAJNOH010000139">
    <property type="protein sequence ID" value="CAF0900562.1"/>
    <property type="molecule type" value="Genomic_DNA"/>
</dbReference>
<dbReference type="Proteomes" id="UP000663854">
    <property type="component" value="Unassembled WGS sequence"/>
</dbReference>
<protein>
    <recommendedName>
        <fullName evidence="1">Peptidyl-prolyl cis-trans isomerase</fullName>
        <shortName evidence="1">PPIase</shortName>
        <ecNumber evidence="1">5.2.1.8</ecNumber>
    </recommendedName>
</protein>
<keyword evidence="1" id="KW-0697">Rotamase</keyword>
<dbReference type="GO" id="GO:0003755">
    <property type="term" value="F:peptidyl-prolyl cis-trans isomerase activity"/>
    <property type="evidence" value="ECO:0007669"/>
    <property type="project" value="UniProtKB-UniRule"/>
</dbReference>
<dbReference type="EC" id="5.2.1.8" evidence="1"/>